<evidence type="ECO:0000313" key="4">
    <source>
        <dbReference type="EMBL" id="KAJ3657920.1"/>
    </source>
</evidence>
<keyword evidence="2" id="KW-1133">Transmembrane helix</keyword>
<feature type="transmembrane region" description="Helical" evidence="2">
    <location>
        <begin position="97"/>
        <end position="119"/>
    </location>
</feature>
<protein>
    <submittedName>
        <fullName evidence="4">Uncharacterized protein</fullName>
    </submittedName>
</protein>
<keyword evidence="5" id="KW-1185">Reference proteome</keyword>
<feature type="chain" id="PRO_5041318184" evidence="3">
    <location>
        <begin position="16"/>
        <end position="217"/>
    </location>
</feature>
<feature type="region of interest" description="Disordered" evidence="1">
    <location>
        <begin position="47"/>
        <end position="87"/>
    </location>
</feature>
<feature type="compositionally biased region" description="Basic and acidic residues" evidence="1">
    <location>
        <begin position="47"/>
        <end position="57"/>
    </location>
</feature>
<evidence type="ECO:0000256" key="3">
    <source>
        <dbReference type="SAM" id="SignalP"/>
    </source>
</evidence>
<keyword evidence="2" id="KW-0812">Transmembrane</keyword>
<feature type="compositionally biased region" description="Low complexity" evidence="1">
    <location>
        <begin position="157"/>
        <end position="170"/>
    </location>
</feature>
<evidence type="ECO:0000256" key="1">
    <source>
        <dbReference type="SAM" id="MobiDB-lite"/>
    </source>
</evidence>
<evidence type="ECO:0000313" key="5">
    <source>
        <dbReference type="Proteomes" id="UP001168821"/>
    </source>
</evidence>
<name>A0AA38MI80_9CUCU</name>
<sequence length="217" mass="24921">MLLLFFVLTLPVVLPQDISSLVDVKTLSELPLEKLLQVKSTFKNEDSDEKIEAKGGEDTPEALALQSKRNPSDRGGYHYHYEEEHSKKSGKKSVQSIFQISVTTLAFLAFGGYLLCLLVQAIKGKSTTVVMDMTTMAPTAAFFRPIRRRRPTRRPIRVQQRPTRRPYSTRPRAKRDVWPQADPENLYYALVHLSEAYATYHTIDYRRFNFTTSSYVN</sequence>
<evidence type="ECO:0000256" key="2">
    <source>
        <dbReference type="SAM" id="Phobius"/>
    </source>
</evidence>
<comment type="caution">
    <text evidence="4">The sequence shown here is derived from an EMBL/GenBank/DDBJ whole genome shotgun (WGS) entry which is preliminary data.</text>
</comment>
<dbReference type="Proteomes" id="UP001168821">
    <property type="component" value="Unassembled WGS sequence"/>
</dbReference>
<feature type="signal peptide" evidence="3">
    <location>
        <begin position="1"/>
        <end position="15"/>
    </location>
</feature>
<reference evidence="4" key="1">
    <citation type="journal article" date="2023" name="G3 (Bethesda)">
        <title>Whole genome assemblies of Zophobas morio and Tenebrio molitor.</title>
        <authorList>
            <person name="Kaur S."/>
            <person name="Stinson S.A."/>
            <person name="diCenzo G.C."/>
        </authorList>
    </citation>
    <scope>NUCLEOTIDE SEQUENCE</scope>
    <source>
        <strain evidence="4">QUZm001</strain>
    </source>
</reference>
<accession>A0AA38MI80</accession>
<dbReference type="EMBL" id="JALNTZ010000003">
    <property type="protein sequence ID" value="KAJ3657920.1"/>
    <property type="molecule type" value="Genomic_DNA"/>
</dbReference>
<keyword evidence="3" id="KW-0732">Signal</keyword>
<organism evidence="4 5">
    <name type="scientific">Zophobas morio</name>
    <dbReference type="NCBI Taxonomy" id="2755281"/>
    <lineage>
        <taxon>Eukaryota</taxon>
        <taxon>Metazoa</taxon>
        <taxon>Ecdysozoa</taxon>
        <taxon>Arthropoda</taxon>
        <taxon>Hexapoda</taxon>
        <taxon>Insecta</taxon>
        <taxon>Pterygota</taxon>
        <taxon>Neoptera</taxon>
        <taxon>Endopterygota</taxon>
        <taxon>Coleoptera</taxon>
        <taxon>Polyphaga</taxon>
        <taxon>Cucujiformia</taxon>
        <taxon>Tenebrionidae</taxon>
        <taxon>Zophobas</taxon>
    </lineage>
</organism>
<gene>
    <name evidence="4" type="ORF">Zmor_009696</name>
</gene>
<feature type="region of interest" description="Disordered" evidence="1">
    <location>
        <begin position="151"/>
        <end position="175"/>
    </location>
</feature>
<proteinExistence type="predicted"/>
<dbReference type="AlphaFoldDB" id="A0AA38MI80"/>
<feature type="compositionally biased region" description="Basic and acidic residues" evidence="1">
    <location>
        <begin position="70"/>
        <end position="87"/>
    </location>
</feature>
<keyword evidence="2" id="KW-0472">Membrane</keyword>